<comment type="caution">
    <text evidence="2">The sequence shown here is derived from an EMBL/GenBank/DDBJ whole genome shotgun (WGS) entry which is preliminary data.</text>
</comment>
<evidence type="ECO:0000313" key="2">
    <source>
        <dbReference type="EMBL" id="TQM34146.1"/>
    </source>
</evidence>
<feature type="domain" description="HMA" evidence="1">
    <location>
        <begin position="7"/>
        <end position="72"/>
    </location>
</feature>
<dbReference type="RefSeq" id="WP_141892639.1">
    <property type="nucleotide sequence ID" value="NZ_BAABLH010000001.1"/>
</dbReference>
<dbReference type="Gene3D" id="3.30.70.100">
    <property type="match status" value="1"/>
</dbReference>
<sequence length="74" mass="7565">MTGFEKSTVEYKVTGMSCGHCEASVRGEVSKLAGVEDVQVSAADGTLRIVSAADLADEAVIAAVDEAGYTAVRA</sequence>
<protein>
    <submittedName>
        <fullName evidence="2">Copper chaperone CopZ</fullName>
    </submittedName>
</protein>
<dbReference type="Pfam" id="PF00403">
    <property type="entry name" value="HMA"/>
    <property type="match status" value="1"/>
</dbReference>
<organism evidence="2 3">
    <name type="scientific">Microbacterium kyungheense</name>
    <dbReference type="NCBI Taxonomy" id="1263636"/>
    <lineage>
        <taxon>Bacteria</taxon>
        <taxon>Bacillati</taxon>
        <taxon>Actinomycetota</taxon>
        <taxon>Actinomycetes</taxon>
        <taxon>Micrococcales</taxon>
        <taxon>Microbacteriaceae</taxon>
        <taxon>Microbacterium</taxon>
    </lineage>
</organism>
<evidence type="ECO:0000313" key="3">
    <source>
        <dbReference type="Proteomes" id="UP000320235"/>
    </source>
</evidence>
<name>A0A543FKA7_9MICO</name>
<gene>
    <name evidence="2" type="ORF">FB391_0433</name>
</gene>
<dbReference type="PROSITE" id="PS50846">
    <property type="entry name" value="HMA_2"/>
    <property type="match status" value="1"/>
</dbReference>
<dbReference type="EMBL" id="VFPE01000001">
    <property type="protein sequence ID" value="TQM34146.1"/>
    <property type="molecule type" value="Genomic_DNA"/>
</dbReference>
<accession>A0A543FKA7</accession>
<keyword evidence="3" id="KW-1185">Reference proteome</keyword>
<dbReference type="CDD" id="cd00371">
    <property type="entry name" value="HMA"/>
    <property type="match status" value="1"/>
</dbReference>
<reference evidence="2 3" key="1">
    <citation type="submission" date="2019-06" db="EMBL/GenBank/DDBJ databases">
        <title>Sequencing the genomes of 1000 actinobacteria strains.</title>
        <authorList>
            <person name="Klenk H.-P."/>
        </authorList>
    </citation>
    <scope>NUCLEOTIDE SEQUENCE [LARGE SCALE GENOMIC DNA]</scope>
    <source>
        <strain evidence="2 3">DSM 105492</strain>
    </source>
</reference>
<dbReference type="GO" id="GO:0046872">
    <property type="term" value="F:metal ion binding"/>
    <property type="evidence" value="ECO:0007669"/>
    <property type="project" value="InterPro"/>
</dbReference>
<dbReference type="SUPFAM" id="SSF55008">
    <property type="entry name" value="HMA, heavy metal-associated domain"/>
    <property type="match status" value="1"/>
</dbReference>
<proteinExistence type="predicted"/>
<dbReference type="InterPro" id="IPR006121">
    <property type="entry name" value="HMA_dom"/>
</dbReference>
<dbReference type="OrthoDB" id="9813965at2"/>
<dbReference type="InterPro" id="IPR036163">
    <property type="entry name" value="HMA_dom_sf"/>
</dbReference>
<evidence type="ECO:0000259" key="1">
    <source>
        <dbReference type="PROSITE" id="PS50846"/>
    </source>
</evidence>
<dbReference type="AlphaFoldDB" id="A0A543FKA7"/>
<dbReference type="Proteomes" id="UP000320235">
    <property type="component" value="Unassembled WGS sequence"/>
</dbReference>